<dbReference type="GO" id="GO:0046872">
    <property type="term" value="F:metal ion binding"/>
    <property type="evidence" value="ECO:0007669"/>
    <property type="project" value="UniProtKB-KW"/>
</dbReference>
<evidence type="ECO:0000259" key="6">
    <source>
        <dbReference type="PROSITE" id="PS51379"/>
    </source>
</evidence>
<proteinExistence type="predicted"/>
<keyword evidence="5" id="KW-0411">Iron-sulfur</keyword>
<dbReference type="PROSITE" id="PS00198">
    <property type="entry name" value="4FE4S_FER_1"/>
    <property type="match status" value="1"/>
</dbReference>
<dbReference type="PROSITE" id="PS51379">
    <property type="entry name" value="4FE4S_FER_2"/>
    <property type="match status" value="1"/>
</dbReference>
<keyword evidence="8" id="KW-1185">Reference proteome</keyword>
<feature type="domain" description="4Fe-4S ferredoxin-type" evidence="6">
    <location>
        <begin position="12"/>
        <end position="42"/>
    </location>
</feature>
<keyword evidence="1" id="KW-0004">4Fe-4S</keyword>
<dbReference type="GO" id="GO:0051539">
    <property type="term" value="F:4 iron, 4 sulfur cluster binding"/>
    <property type="evidence" value="ECO:0007669"/>
    <property type="project" value="UniProtKB-KW"/>
</dbReference>
<keyword evidence="2" id="KW-0479">Metal-binding</keyword>
<gene>
    <name evidence="7" type="ORF">SAMN05444362_101155</name>
</gene>
<evidence type="ECO:0000313" key="8">
    <source>
        <dbReference type="Proteomes" id="UP000184480"/>
    </source>
</evidence>
<evidence type="ECO:0000256" key="1">
    <source>
        <dbReference type="ARBA" id="ARBA00022485"/>
    </source>
</evidence>
<reference evidence="8" key="1">
    <citation type="submission" date="2016-11" db="EMBL/GenBank/DDBJ databases">
        <authorList>
            <person name="Varghese N."/>
            <person name="Submissions S."/>
        </authorList>
    </citation>
    <scope>NUCLEOTIDE SEQUENCE [LARGE SCALE GENOMIC DNA]</scope>
    <source>
        <strain evidence="8">DSM 27370</strain>
    </source>
</reference>
<dbReference type="Pfam" id="PF13183">
    <property type="entry name" value="Fer4_8"/>
    <property type="match status" value="1"/>
</dbReference>
<evidence type="ECO:0000256" key="4">
    <source>
        <dbReference type="ARBA" id="ARBA00023004"/>
    </source>
</evidence>
<dbReference type="GO" id="GO:0005886">
    <property type="term" value="C:plasma membrane"/>
    <property type="evidence" value="ECO:0007669"/>
    <property type="project" value="TreeGrafter"/>
</dbReference>
<dbReference type="EMBL" id="FQUC01000001">
    <property type="protein sequence ID" value="SHE35912.1"/>
    <property type="molecule type" value="Genomic_DNA"/>
</dbReference>
<dbReference type="InterPro" id="IPR017896">
    <property type="entry name" value="4Fe4S_Fe-S-bd"/>
</dbReference>
<dbReference type="AlphaFoldDB" id="A0A1M4SUQ8"/>
<name>A0A1M4SUQ8_9BACT</name>
<evidence type="ECO:0000313" key="7">
    <source>
        <dbReference type="EMBL" id="SHE35912.1"/>
    </source>
</evidence>
<dbReference type="InterPro" id="IPR017900">
    <property type="entry name" value="4Fe4S_Fe_S_CS"/>
</dbReference>
<evidence type="ECO:0000256" key="5">
    <source>
        <dbReference type="ARBA" id="ARBA00023014"/>
    </source>
</evidence>
<sequence length="185" mass="20895">MEKQGYITTIKGKTGVNVNRCYQCGKCSAGCAVAEDMDYPPSMVMRMLQTNDEDNYQSVLKSESIWLCVSCQNCLTRCPMQIDIPSLMDYMREKSLEQNSVNKKSKNILSFHRAFLDSVRYTGRLYEIGLVAGYKVRSLKLLQDMNVAPGMFMKGKLPILPEVVKDKKQISNIFSKTGEVHSGPK</sequence>
<dbReference type="Gene3D" id="1.10.1060.10">
    <property type="entry name" value="Alpha-helical ferredoxin"/>
    <property type="match status" value="1"/>
</dbReference>
<dbReference type="GO" id="GO:0016491">
    <property type="term" value="F:oxidoreductase activity"/>
    <property type="evidence" value="ECO:0007669"/>
    <property type="project" value="UniProtKB-KW"/>
</dbReference>
<dbReference type="InterPro" id="IPR009051">
    <property type="entry name" value="Helical_ferredxn"/>
</dbReference>
<dbReference type="RefSeq" id="WP_062175265.1">
    <property type="nucleotide sequence ID" value="NZ_BBXL01000001.1"/>
</dbReference>
<dbReference type="PANTHER" id="PTHR43255:SF1">
    <property type="entry name" value="IRON-SULFUR-BINDING OXIDOREDUCTASE FADF-RELATED"/>
    <property type="match status" value="1"/>
</dbReference>
<evidence type="ECO:0000256" key="2">
    <source>
        <dbReference type="ARBA" id="ARBA00022723"/>
    </source>
</evidence>
<dbReference type="InterPro" id="IPR051460">
    <property type="entry name" value="HdrC_iron-sulfur_subunit"/>
</dbReference>
<dbReference type="STRING" id="1346286.SAMN05444362_101155"/>
<keyword evidence="3" id="KW-0560">Oxidoreductase</keyword>
<evidence type="ECO:0000256" key="3">
    <source>
        <dbReference type="ARBA" id="ARBA00023002"/>
    </source>
</evidence>
<dbReference type="PANTHER" id="PTHR43255">
    <property type="entry name" value="IRON-SULFUR-BINDING OXIDOREDUCTASE FADF-RELATED-RELATED"/>
    <property type="match status" value="1"/>
</dbReference>
<keyword evidence="4" id="KW-0408">Iron</keyword>
<organism evidence="7 8">
    <name type="scientific">Dysgonomonas macrotermitis</name>
    <dbReference type="NCBI Taxonomy" id="1346286"/>
    <lineage>
        <taxon>Bacteria</taxon>
        <taxon>Pseudomonadati</taxon>
        <taxon>Bacteroidota</taxon>
        <taxon>Bacteroidia</taxon>
        <taxon>Bacteroidales</taxon>
        <taxon>Dysgonomonadaceae</taxon>
        <taxon>Dysgonomonas</taxon>
    </lineage>
</organism>
<dbReference type="SUPFAM" id="SSF46548">
    <property type="entry name" value="alpha-helical ferredoxin"/>
    <property type="match status" value="1"/>
</dbReference>
<protein>
    <submittedName>
        <fullName evidence="7">Heterodisulfide reductase subunit C</fullName>
    </submittedName>
</protein>
<accession>A0A1M4SUQ8</accession>
<dbReference type="OrthoDB" id="9769677at2"/>
<dbReference type="Proteomes" id="UP000184480">
    <property type="component" value="Unassembled WGS sequence"/>
</dbReference>